<evidence type="ECO:0000313" key="2">
    <source>
        <dbReference type="Proteomes" id="UP000315983"/>
    </source>
</evidence>
<gene>
    <name evidence="1" type="ORF">FB564_0099</name>
</gene>
<comment type="caution">
    <text evidence="1">The sequence shown here is derived from an EMBL/GenBank/DDBJ whole genome shotgun (WGS) entry which is preliminary data.</text>
</comment>
<evidence type="ECO:0000313" key="1">
    <source>
        <dbReference type="EMBL" id="TQL35077.1"/>
    </source>
</evidence>
<reference evidence="1 2" key="1">
    <citation type="submission" date="2019-06" db="EMBL/GenBank/DDBJ databases">
        <title>Sequencing the genomes of 1000 actinobacteria strains.</title>
        <authorList>
            <person name="Klenk H.-P."/>
        </authorList>
    </citation>
    <scope>NUCLEOTIDE SEQUENCE [LARGE SCALE GENOMIC DNA]</scope>
    <source>
        <strain evidence="1 2">DSM 44819</strain>
    </source>
</reference>
<name>A0A542XH19_SALAC</name>
<dbReference type="AlphaFoldDB" id="A0A542XH19"/>
<protein>
    <submittedName>
        <fullName evidence="1">Uncharacterized protein</fullName>
    </submittedName>
</protein>
<proteinExistence type="predicted"/>
<accession>A0A542XH19</accession>
<organism evidence="1 2">
    <name type="scientific">Salinispora arenicola</name>
    <dbReference type="NCBI Taxonomy" id="168697"/>
    <lineage>
        <taxon>Bacteria</taxon>
        <taxon>Bacillati</taxon>
        <taxon>Actinomycetota</taxon>
        <taxon>Actinomycetes</taxon>
        <taxon>Micromonosporales</taxon>
        <taxon>Micromonosporaceae</taxon>
        <taxon>Salinispora</taxon>
    </lineage>
</organism>
<dbReference type="EMBL" id="VFOL01000001">
    <property type="protein sequence ID" value="TQL35077.1"/>
    <property type="molecule type" value="Genomic_DNA"/>
</dbReference>
<dbReference type="Proteomes" id="UP000315983">
    <property type="component" value="Unassembled WGS sequence"/>
</dbReference>
<sequence length="167" mass="18446">MVAPEEYVEMVRQRLAADRCAVTDERLGAESVVVGYRAQFRALTRIHLFTVVATMNQVVEGDLRSFVNDVVALGLERKGRWRGVQSGIIVLPVLVTEAADPSATALTQKAYRLNLAGFAVMTQPAIVDVRAGRVWTFRGTRVWGFAYNSLIKKKYEAYLPEPSATAG</sequence>